<keyword evidence="2" id="KW-1185">Reference proteome</keyword>
<sequence length="267" mass="28594">MPGSLMTADTSFPDLKGKESTEEKFETITGYLYLLLEQLRYTLSNLGEENFNGAELDHLGRVFTGPLTVRVEETEQGVTQLSVTVEGVKSTVKGLDGRFSSVEQSVNGVVSRVNGLDNRFSSVEQDVDGLNIRTIGGTTCITGDHVKTGRIVSQNGMSEINLNTGMASLSGSYRVVDPNGGAEIGGVKYDSSGAGTSSEAKNRMWVYTNGNWALKVQAGGNLSLEGSSLVHIRGPQEVTVSVGETRWTFGKYGIYYNDTLAVSPLAT</sequence>
<organism evidence="1 2">
    <name type="scientific">Neglectibacter timonensis</name>
    <dbReference type="NCBI Taxonomy" id="1776382"/>
    <lineage>
        <taxon>Bacteria</taxon>
        <taxon>Bacillati</taxon>
        <taxon>Bacillota</taxon>
        <taxon>Clostridia</taxon>
        <taxon>Eubacteriales</taxon>
        <taxon>Oscillospiraceae</taxon>
        <taxon>Neglectibacter</taxon>
    </lineage>
</organism>
<dbReference type="Gene3D" id="1.20.5.340">
    <property type="match status" value="1"/>
</dbReference>
<accession>A0ABT1S411</accession>
<dbReference type="RefSeq" id="WP_066860644.1">
    <property type="nucleotide sequence ID" value="NZ_CABKVV010000010.1"/>
</dbReference>
<name>A0ABT1S411_9FIRM</name>
<evidence type="ECO:0000313" key="1">
    <source>
        <dbReference type="EMBL" id="MCQ4841682.1"/>
    </source>
</evidence>
<protein>
    <submittedName>
        <fullName evidence="1">Uncharacterized protein</fullName>
    </submittedName>
</protein>
<gene>
    <name evidence="1" type="ORF">NE695_17360</name>
</gene>
<proteinExistence type="predicted"/>
<comment type="caution">
    <text evidence="1">The sequence shown here is derived from an EMBL/GenBank/DDBJ whole genome shotgun (WGS) entry which is preliminary data.</text>
</comment>
<dbReference type="GeneID" id="90531220"/>
<dbReference type="Proteomes" id="UP001524473">
    <property type="component" value="Unassembled WGS sequence"/>
</dbReference>
<dbReference type="EMBL" id="JANFZH010000064">
    <property type="protein sequence ID" value="MCQ4841682.1"/>
    <property type="molecule type" value="Genomic_DNA"/>
</dbReference>
<evidence type="ECO:0000313" key="2">
    <source>
        <dbReference type="Proteomes" id="UP001524473"/>
    </source>
</evidence>
<reference evidence="1 2" key="1">
    <citation type="submission" date="2022-06" db="EMBL/GenBank/DDBJ databases">
        <title>Isolation of gut microbiota from human fecal samples.</title>
        <authorList>
            <person name="Pamer E.G."/>
            <person name="Barat B."/>
            <person name="Waligurski E."/>
            <person name="Medina S."/>
            <person name="Paddock L."/>
            <person name="Mostad J."/>
        </authorList>
    </citation>
    <scope>NUCLEOTIDE SEQUENCE [LARGE SCALE GENOMIC DNA]</scope>
    <source>
        <strain evidence="1 2">DFI.9.73</strain>
    </source>
</reference>